<evidence type="ECO:0000313" key="3">
    <source>
        <dbReference type="Proteomes" id="UP000813444"/>
    </source>
</evidence>
<comment type="caution">
    <text evidence="2">The sequence shown here is derived from an EMBL/GenBank/DDBJ whole genome shotgun (WGS) entry which is preliminary data.</text>
</comment>
<dbReference type="Proteomes" id="UP000813444">
    <property type="component" value="Unassembled WGS sequence"/>
</dbReference>
<name>A0A8K0T3T6_9HYPO</name>
<feature type="compositionally biased region" description="Basic and acidic residues" evidence="1">
    <location>
        <begin position="130"/>
        <end position="144"/>
    </location>
</feature>
<feature type="region of interest" description="Disordered" evidence="1">
    <location>
        <begin position="126"/>
        <end position="149"/>
    </location>
</feature>
<proteinExistence type="predicted"/>
<sequence>MTLLVRTWPARHSSINQYQKPLPALEFNGASTRLPNLSTPGREAGWQGWRGRQQSRGRRAESSTMLLRMTWRHFFFYLLLEHSQWQRHVLGFIHLAVSNRNPGGEWLASIHIECFAHSIPHPCRVSKHLTRPEPTRTEPRRSGERVGGFPLTTAPGTDLKFLLVFPEEATMAGQRIDLILRLSILGSSQIAPTYSLPVIRLGAQALATT</sequence>
<protein>
    <submittedName>
        <fullName evidence="2">Uncharacterized protein</fullName>
    </submittedName>
</protein>
<reference evidence="2" key="1">
    <citation type="journal article" date="2021" name="Nat. Commun.">
        <title>Genetic determinants of endophytism in the Arabidopsis root mycobiome.</title>
        <authorList>
            <person name="Mesny F."/>
            <person name="Miyauchi S."/>
            <person name="Thiergart T."/>
            <person name="Pickel B."/>
            <person name="Atanasova L."/>
            <person name="Karlsson M."/>
            <person name="Huettel B."/>
            <person name="Barry K.W."/>
            <person name="Haridas S."/>
            <person name="Chen C."/>
            <person name="Bauer D."/>
            <person name="Andreopoulos W."/>
            <person name="Pangilinan J."/>
            <person name="LaButti K."/>
            <person name="Riley R."/>
            <person name="Lipzen A."/>
            <person name="Clum A."/>
            <person name="Drula E."/>
            <person name="Henrissat B."/>
            <person name="Kohler A."/>
            <person name="Grigoriev I.V."/>
            <person name="Martin F.M."/>
            <person name="Hacquard S."/>
        </authorList>
    </citation>
    <scope>NUCLEOTIDE SEQUENCE</scope>
    <source>
        <strain evidence="2">MPI-CAGE-CH-0235</strain>
    </source>
</reference>
<keyword evidence="3" id="KW-1185">Reference proteome</keyword>
<evidence type="ECO:0000313" key="2">
    <source>
        <dbReference type="EMBL" id="KAH7325990.1"/>
    </source>
</evidence>
<evidence type="ECO:0000256" key="1">
    <source>
        <dbReference type="SAM" id="MobiDB-lite"/>
    </source>
</evidence>
<gene>
    <name evidence="2" type="ORF">B0I35DRAFT_123385</name>
</gene>
<accession>A0A8K0T3T6</accession>
<dbReference type="AlphaFoldDB" id="A0A8K0T3T6"/>
<dbReference type="EMBL" id="JAGPNK010000002">
    <property type="protein sequence ID" value="KAH7325990.1"/>
    <property type="molecule type" value="Genomic_DNA"/>
</dbReference>
<organism evidence="2 3">
    <name type="scientific">Stachybotrys elegans</name>
    <dbReference type="NCBI Taxonomy" id="80388"/>
    <lineage>
        <taxon>Eukaryota</taxon>
        <taxon>Fungi</taxon>
        <taxon>Dikarya</taxon>
        <taxon>Ascomycota</taxon>
        <taxon>Pezizomycotina</taxon>
        <taxon>Sordariomycetes</taxon>
        <taxon>Hypocreomycetidae</taxon>
        <taxon>Hypocreales</taxon>
        <taxon>Stachybotryaceae</taxon>
        <taxon>Stachybotrys</taxon>
    </lineage>
</organism>